<evidence type="ECO:0000313" key="1">
    <source>
        <dbReference type="EMBL" id="SPW58606.1"/>
    </source>
</evidence>
<name>A0A2X1MIG9_ECOLX</name>
<sequence length="81" mass="9203">MVTPMAKLATLSEGNLPETARCTARNMWQYLTRSIYAMTPAVEHYIKNAGYSAPQARIFDALMVIPFAQRPLLPQQKARKY</sequence>
<evidence type="ECO:0000313" key="2">
    <source>
        <dbReference type="Proteomes" id="UP000250561"/>
    </source>
</evidence>
<accession>A0A2X1MIG9</accession>
<organism evidence="1 2">
    <name type="scientific">Escherichia coli</name>
    <dbReference type="NCBI Taxonomy" id="562"/>
    <lineage>
        <taxon>Bacteria</taxon>
        <taxon>Pseudomonadati</taxon>
        <taxon>Pseudomonadota</taxon>
        <taxon>Gammaproteobacteria</taxon>
        <taxon>Enterobacterales</taxon>
        <taxon>Enterobacteriaceae</taxon>
        <taxon>Escherichia</taxon>
    </lineage>
</organism>
<dbReference type="EMBL" id="UARS01000021">
    <property type="protein sequence ID" value="SPW58606.1"/>
    <property type="molecule type" value="Genomic_DNA"/>
</dbReference>
<dbReference type="AlphaFoldDB" id="A0A2X1MIG9"/>
<proteinExistence type="predicted"/>
<dbReference type="Proteomes" id="UP000250561">
    <property type="component" value="Unassembled WGS sequence"/>
</dbReference>
<protein>
    <submittedName>
        <fullName evidence="1">Uncharacterized protein</fullName>
    </submittedName>
</protein>
<gene>
    <name evidence="1" type="ORF">NCTC11126_06314</name>
</gene>
<reference evidence="1 2" key="1">
    <citation type="submission" date="2018-06" db="EMBL/GenBank/DDBJ databases">
        <authorList>
            <consortium name="Pathogen Informatics"/>
            <person name="Doyle S."/>
        </authorList>
    </citation>
    <scope>NUCLEOTIDE SEQUENCE [LARGE SCALE GENOMIC DNA]</scope>
    <source>
        <strain evidence="1 2">NCTC11126</strain>
    </source>
</reference>